<dbReference type="PANTHER" id="PTHR31328:SF2">
    <property type="entry name" value="BIOGENESIS OF LYSOSOME-RELATED ORGANELLES COMPLEX 1 SUBUNIT 6"/>
    <property type="match status" value="1"/>
</dbReference>
<dbReference type="Proteomes" id="UP000827092">
    <property type="component" value="Unassembled WGS sequence"/>
</dbReference>
<feature type="compositionally biased region" description="Basic and acidic residues" evidence="1">
    <location>
        <begin position="83"/>
        <end position="102"/>
    </location>
</feature>
<dbReference type="PANTHER" id="PTHR31328">
    <property type="entry name" value="BIOGENESIS OF LYSOSOME-RELATED ORGANELLES COMPLEX 1 SUBUNIT 6"/>
    <property type="match status" value="1"/>
</dbReference>
<name>A0AAV6UZ14_9ARAC</name>
<keyword evidence="3" id="KW-1185">Reference proteome</keyword>
<comment type="caution">
    <text evidence="2">The sequence shown here is derived from an EMBL/GenBank/DDBJ whole genome shotgun (WGS) entry which is preliminary data.</text>
</comment>
<dbReference type="InterPro" id="IPR028119">
    <property type="entry name" value="Snapin/Pallidin/Snn1"/>
</dbReference>
<dbReference type="AlphaFoldDB" id="A0AAV6UZ14"/>
<dbReference type="Pfam" id="PF14712">
    <property type="entry name" value="Snapin_Pallidin"/>
    <property type="match status" value="1"/>
</dbReference>
<organism evidence="2 3">
    <name type="scientific">Oedothorax gibbosus</name>
    <dbReference type="NCBI Taxonomy" id="931172"/>
    <lineage>
        <taxon>Eukaryota</taxon>
        <taxon>Metazoa</taxon>
        <taxon>Ecdysozoa</taxon>
        <taxon>Arthropoda</taxon>
        <taxon>Chelicerata</taxon>
        <taxon>Arachnida</taxon>
        <taxon>Araneae</taxon>
        <taxon>Araneomorphae</taxon>
        <taxon>Entelegynae</taxon>
        <taxon>Araneoidea</taxon>
        <taxon>Linyphiidae</taxon>
        <taxon>Erigoninae</taxon>
        <taxon>Oedothorax</taxon>
    </lineage>
</organism>
<proteinExistence type="predicted"/>
<feature type="region of interest" description="Disordered" evidence="1">
    <location>
        <begin position="82"/>
        <end position="102"/>
    </location>
</feature>
<dbReference type="EMBL" id="JAFNEN010000224">
    <property type="protein sequence ID" value="KAG8189008.1"/>
    <property type="molecule type" value="Genomic_DNA"/>
</dbReference>
<sequence>MKDDPHSSFLYSIGGRKFLELTESKLSSHPVWKCTKKIGPPTWSYQNITIQITMCDVITDPCPVISATDTYSEKEMLAQCSNDEEHNKDSAPEVLEKPDASEKKSGELLKKLSSGFLSYYVDDMKKSSLTLNELTRNQGIVIETLEQENARVTDALKMHPLDEMYSKIKIYHQKVLLLKKDMLAVYERTSRLKKRAMKLQQQKQKEALQKELQKDRELERDKQLAPKIATKSS</sequence>
<feature type="compositionally biased region" description="Basic and acidic residues" evidence="1">
    <location>
        <begin position="203"/>
        <end position="224"/>
    </location>
</feature>
<evidence type="ECO:0000313" key="2">
    <source>
        <dbReference type="EMBL" id="KAG8189008.1"/>
    </source>
</evidence>
<feature type="region of interest" description="Disordered" evidence="1">
    <location>
        <begin position="196"/>
        <end position="233"/>
    </location>
</feature>
<dbReference type="GO" id="GO:0030133">
    <property type="term" value="C:transport vesicle"/>
    <property type="evidence" value="ECO:0007669"/>
    <property type="project" value="TreeGrafter"/>
</dbReference>
<reference evidence="2 3" key="1">
    <citation type="journal article" date="2022" name="Nat. Ecol. Evol.">
        <title>A masculinizing supergene underlies an exaggerated male reproductive morph in a spider.</title>
        <authorList>
            <person name="Hendrickx F."/>
            <person name="De Corte Z."/>
            <person name="Sonet G."/>
            <person name="Van Belleghem S.M."/>
            <person name="Kostlbacher S."/>
            <person name="Vangestel C."/>
        </authorList>
    </citation>
    <scope>NUCLEOTIDE SEQUENCE [LARGE SCALE GENOMIC DNA]</scope>
    <source>
        <strain evidence="2">W744_W776</strain>
    </source>
</reference>
<accession>A0AAV6UZ14</accession>
<evidence type="ECO:0008006" key="4">
    <source>
        <dbReference type="Google" id="ProtNLM"/>
    </source>
</evidence>
<gene>
    <name evidence="2" type="ORF">JTE90_019018</name>
</gene>
<evidence type="ECO:0000313" key="3">
    <source>
        <dbReference type="Proteomes" id="UP000827092"/>
    </source>
</evidence>
<evidence type="ECO:0000256" key="1">
    <source>
        <dbReference type="SAM" id="MobiDB-lite"/>
    </source>
</evidence>
<protein>
    <recommendedName>
        <fullName evidence="4">Biogenesis of lysosome-related organelles complex 1 subunit 6</fullName>
    </recommendedName>
</protein>
<dbReference type="GO" id="GO:0031083">
    <property type="term" value="C:BLOC-1 complex"/>
    <property type="evidence" value="ECO:0007669"/>
    <property type="project" value="TreeGrafter"/>
</dbReference>